<dbReference type="Pfam" id="PF01795">
    <property type="entry name" value="Methyltransf_5"/>
    <property type="match status" value="1"/>
</dbReference>
<keyword evidence="9" id="KW-1185">Reference proteome</keyword>
<reference evidence="8 9" key="1">
    <citation type="journal article" date="2017" name="Int. J. Syst. Evol. Microbiol.">
        <title>Oleiagrimonas citrea sp. nov., a marine bacterium isolated from tidal flat sediment and emended description of the genus Oleiagrimonas Fang et al. 2015 and Oleiagrimonas soli.</title>
        <authorList>
            <person name="Yang S.H."/>
            <person name="Seo H.S."/>
            <person name="Seong C.N."/>
            <person name="Kwon K.K."/>
        </authorList>
    </citation>
    <scope>NUCLEOTIDE SEQUENCE [LARGE SCALE GENOMIC DNA]</scope>
    <source>
        <strain evidence="8 9">MEBiC09124</strain>
    </source>
</reference>
<sequence>MGSQLMHIPVMLEEALEGLAVKASGRYLDGTFGRGGHARAILERLGPDGRLLLMDRDPQAIAEAEMAFAGDARVRIRRGNFAELAQWPATEEGLDGILLDIGVSSPQLDEAERGFSFMADAPLDMRMDPDSGESAAEFLARADEKEIADVLWRFGEERFSRRIARAIVAQRETQPIRRTGELAQLLERLLGRREKGKHPATRTFQALRIRVNGELDALEQGLEGALARLTPGGRLVVISFHSLEDRVVKQFIRSQSGIRPAGRRNLPPPEAPPAKLRAVGKAHFPSASELEANPRARSAVLRVAERLP</sequence>
<dbReference type="SUPFAM" id="SSF53335">
    <property type="entry name" value="S-adenosyl-L-methionine-dependent methyltransferases"/>
    <property type="match status" value="1"/>
</dbReference>
<dbReference type="PANTHER" id="PTHR11265">
    <property type="entry name" value="S-ADENOSYL-METHYLTRANSFERASE MRAW"/>
    <property type="match status" value="1"/>
</dbReference>
<dbReference type="Proteomes" id="UP000541636">
    <property type="component" value="Unassembled WGS sequence"/>
</dbReference>
<comment type="function">
    <text evidence="7">Specifically methylates the N4 position of cytidine in position 1402 (C1402) of 16S rRNA.</text>
</comment>
<accession>A0A846ZPM7</accession>
<evidence type="ECO:0000256" key="1">
    <source>
        <dbReference type="ARBA" id="ARBA00010396"/>
    </source>
</evidence>
<dbReference type="PIRSF" id="PIRSF004486">
    <property type="entry name" value="MraW"/>
    <property type="match status" value="1"/>
</dbReference>
<comment type="catalytic activity">
    <reaction evidence="7">
        <text>cytidine(1402) in 16S rRNA + S-adenosyl-L-methionine = N(4)-methylcytidine(1402) in 16S rRNA + S-adenosyl-L-homocysteine + H(+)</text>
        <dbReference type="Rhea" id="RHEA:42928"/>
        <dbReference type="Rhea" id="RHEA-COMP:10286"/>
        <dbReference type="Rhea" id="RHEA-COMP:10287"/>
        <dbReference type="ChEBI" id="CHEBI:15378"/>
        <dbReference type="ChEBI" id="CHEBI:57856"/>
        <dbReference type="ChEBI" id="CHEBI:59789"/>
        <dbReference type="ChEBI" id="CHEBI:74506"/>
        <dbReference type="ChEBI" id="CHEBI:82748"/>
        <dbReference type="EC" id="2.1.1.199"/>
    </reaction>
</comment>
<comment type="similarity">
    <text evidence="1 7">Belongs to the methyltransferase superfamily. RsmH family.</text>
</comment>
<organism evidence="8 9">
    <name type="scientific">Oleiagrimonas citrea</name>
    <dbReference type="NCBI Taxonomy" id="1665687"/>
    <lineage>
        <taxon>Bacteria</taxon>
        <taxon>Pseudomonadati</taxon>
        <taxon>Pseudomonadota</taxon>
        <taxon>Gammaproteobacteria</taxon>
        <taxon>Lysobacterales</taxon>
        <taxon>Rhodanobacteraceae</taxon>
        <taxon>Oleiagrimonas</taxon>
    </lineage>
</organism>
<keyword evidence="5 7" id="KW-0808">Transferase</keyword>
<dbReference type="FunFam" id="1.10.150.170:FF:000001">
    <property type="entry name" value="Ribosomal RNA small subunit methyltransferase H"/>
    <property type="match status" value="1"/>
</dbReference>
<feature type="binding site" evidence="7">
    <location>
        <position position="100"/>
    </location>
    <ligand>
        <name>S-adenosyl-L-methionine</name>
        <dbReference type="ChEBI" id="CHEBI:59789"/>
    </ligand>
</feature>
<keyword evidence="2 7" id="KW-0963">Cytoplasm</keyword>
<keyword evidence="4 7" id="KW-0489">Methyltransferase</keyword>
<comment type="subcellular location">
    <subcellularLocation>
        <location evidence="7">Cytoplasm</location>
    </subcellularLocation>
</comment>
<evidence type="ECO:0000313" key="8">
    <source>
        <dbReference type="EMBL" id="NKZ39508.1"/>
    </source>
</evidence>
<feature type="binding site" evidence="7">
    <location>
        <begin position="35"/>
        <end position="37"/>
    </location>
    <ligand>
        <name>S-adenosyl-L-methionine</name>
        <dbReference type="ChEBI" id="CHEBI:59789"/>
    </ligand>
</feature>
<gene>
    <name evidence="7 8" type="primary">rsmH</name>
    <name evidence="8" type="ORF">HF690_11170</name>
</gene>
<evidence type="ECO:0000256" key="6">
    <source>
        <dbReference type="ARBA" id="ARBA00022691"/>
    </source>
</evidence>
<dbReference type="GO" id="GO:0005737">
    <property type="term" value="C:cytoplasm"/>
    <property type="evidence" value="ECO:0007669"/>
    <property type="project" value="UniProtKB-SubCell"/>
</dbReference>
<dbReference type="NCBIfam" id="TIGR00006">
    <property type="entry name" value="16S rRNA (cytosine(1402)-N(4))-methyltransferase RsmH"/>
    <property type="match status" value="1"/>
</dbReference>
<dbReference type="GO" id="GO:0071424">
    <property type="term" value="F:rRNA (cytosine-N4-)-methyltransferase activity"/>
    <property type="evidence" value="ECO:0007669"/>
    <property type="project" value="UniProtKB-UniRule"/>
</dbReference>
<evidence type="ECO:0000256" key="5">
    <source>
        <dbReference type="ARBA" id="ARBA00022679"/>
    </source>
</evidence>
<proteinExistence type="inferred from homology"/>
<keyword evidence="6 7" id="KW-0949">S-adenosyl-L-methionine</keyword>
<dbReference type="EMBL" id="JAAZQD010000004">
    <property type="protein sequence ID" value="NKZ39508.1"/>
    <property type="molecule type" value="Genomic_DNA"/>
</dbReference>
<evidence type="ECO:0000256" key="3">
    <source>
        <dbReference type="ARBA" id="ARBA00022552"/>
    </source>
</evidence>
<dbReference type="Gene3D" id="1.10.150.170">
    <property type="entry name" value="Putative methyltransferase TM0872, insert domain"/>
    <property type="match status" value="1"/>
</dbReference>
<dbReference type="EC" id="2.1.1.199" evidence="7"/>
<evidence type="ECO:0000313" key="9">
    <source>
        <dbReference type="Proteomes" id="UP000541636"/>
    </source>
</evidence>
<dbReference type="InterPro" id="IPR002903">
    <property type="entry name" value="RsmH"/>
</dbReference>
<protein>
    <recommendedName>
        <fullName evidence="7">Ribosomal RNA small subunit methyltransferase H</fullName>
        <ecNumber evidence="7">2.1.1.199</ecNumber>
    </recommendedName>
    <alternativeName>
        <fullName evidence="7">16S rRNA m(4)C1402 methyltransferase</fullName>
    </alternativeName>
    <alternativeName>
        <fullName evidence="7">rRNA (cytosine-N(4)-)-methyltransferase RsmH</fullName>
    </alternativeName>
</protein>
<feature type="binding site" evidence="7">
    <location>
        <position position="107"/>
    </location>
    <ligand>
        <name>S-adenosyl-L-methionine</name>
        <dbReference type="ChEBI" id="CHEBI:59789"/>
    </ligand>
</feature>
<dbReference type="SUPFAM" id="SSF81799">
    <property type="entry name" value="Putative methyltransferase TM0872, insert domain"/>
    <property type="match status" value="1"/>
</dbReference>
<dbReference type="InterPro" id="IPR029063">
    <property type="entry name" value="SAM-dependent_MTases_sf"/>
</dbReference>
<evidence type="ECO:0000256" key="2">
    <source>
        <dbReference type="ARBA" id="ARBA00022490"/>
    </source>
</evidence>
<evidence type="ECO:0000256" key="7">
    <source>
        <dbReference type="HAMAP-Rule" id="MF_01007"/>
    </source>
</evidence>
<name>A0A846ZPM7_9GAMM</name>
<dbReference type="HAMAP" id="MF_01007">
    <property type="entry name" value="16SrRNA_methyltr_H"/>
    <property type="match status" value="1"/>
</dbReference>
<feature type="binding site" evidence="7">
    <location>
        <position position="55"/>
    </location>
    <ligand>
        <name>S-adenosyl-L-methionine</name>
        <dbReference type="ChEBI" id="CHEBI:59789"/>
    </ligand>
</feature>
<dbReference type="AlphaFoldDB" id="A0A846ZPM7"/>
<dbReference type="Gene3D" id="3.40.50.150">
    <property type="entry name" value="Vaccinia Virus protein VP39"/>
    <property type="match status" value="1"/>
</dbReference>
<feature type="binding site" evidence="7">
    <location>
        <position position="81"/>
    </location>
    <ligand>
        <name>S-adenosyl-L-methionine</name>
        <dbReference type="ChEBI" id="CHEBI:59789"/>
    </ligand>
</feature>
<dbReference type="PANTHER" id="PTHR11265:SF0">
    <property type="entry name" value="12S RRNA N4-METHYLCYTIDINE METHYLTRANSFERASE"/>
    <property type="match status" value="1"/>
</dbReference>
<evidence type="ECO:0000256" key="4">
    <source>
        <dbReference type="ARBA" id="ARBA00022603"/>
    </source>
</evidence>
<comment type="caution">
    <text evidence="8">The sequence shown here is derived from an EMBL/GenBank/DDBJ whole genome shotgun (WGS) entry which is preliminary data.</text>
</comment>
<dbReference type="GO" id="GO:0070475">
    <property type="term" value="P:rRNA base methylation"/>
    <property type="evidence" value="ECO:0007669"/>
    <property type="project" value="UniProtKB-UniRule"/>
</dbReference>
<keyword evidence="3 7" id="KW-0698">rRNA processing</keyword>
<dbReference type="InterPro" id="IPR023397">
    <property type="entry name" value="SAM-dep_MeTrfase_MraW_recog"/>
</dbReference>